<sequence length="191" mass="21806">MADSVTTVQPQPLNLKSAELERRFFRLIRDGYYEKAIGMVEKFIAENDGLDSRIKGWLLQLAGRGACLWEDETKSEALQRRAYSFNSALLRPRVAPAYVKMVSPSKQSENIVNLMTKFELKKGFIARFEEIADFLVPEASSNQFEESMRSLGMILGFHTQRPEHEYGKGPDILWILTEKVALVMEAKSRKA</sequence>
<evidence type="ECO:0000313" key="1">
    <source>
        <dbReference type="EMBL" id="GAI82376.1"/>
    </source>
</evidence>
<reference evidence="1" key="1">
    <citation type="journal article" date="2014" name="Front. Microbiol.">
        <title>High frequency of phylogenetically diverse reductive dehalogenase-homologous genes in deep subseafloor sedimentary metagenomes.</title>
        <authorList>
            <person name="Kawai M."/>
            <person name="Futagami T."/>
            <person name="Toyoda A."/>
            <person name="Takaki Y."/>
            <person name="Nishi S."/>
            <person name="Hori S."/>
            <person name="Arai W."/>
            <person name="Tsubouchi T."/>
            <person name="Morono Y."/>
            <person name="Uchiyama I."/>
            <person name="Ito T."/>
            <person name="Fujiyama A."/>
            <person name="Inagaki F."/>
            <person name="Takami H."/>
        </authorList>
    </citation>
    <scope>NUCLEOTIDE SEQUENCE</scope>
    <source>
        <strain evidence="1">Expedition CK06-06</strain>
    </source>
</reference>
<protein>
    <submittedName>
        <fullName evidence="1">Uncharacterized protein</fullName>
    </submittedName>
</protein>
<proteinExistence type="predicted"/>
<gene>
    <name evidence="1" type="ORF">S12H4_26424</name>
</gene>
<accession>X1STB0</accession>
<organism evidence="1">
    <name type="scientific">marine sediment metagenome</name>
    <dbReference type="NCBI Taxonomy" id="412755"/>
    <lineage>
        <taxon>unclassified sequences</taxon>
        <taxon>metagenomes</taxon>
        <taxon>ecological metagenomes</taxon>
    </lineage>
</organism>
<name>X1STB0_9ZZZZ</name>
<feature type="non-terminal residue" evidence="1">
    <location>
        <position position="191"/>
    </location>
</feature>
<dbReference type="EMBL" id="BARW01014988">
    <property type="protein sequence ID" value="GAI82376.1"/>
    <property type="molecule type" value="Genomic_DNA"/>
</dbReference>
<comment type="caution">
    <text evidence="1">The sequence shown here is derived from an EMBL/GenBank/DDBJ whole genome shotgun (WGS) entry which is preliminary data.</text>
</comment>
<dbReference type="AlphaFoldDB" id="X1STB0"/>